<organism evidence="2 3">
    <name type="scientific">Solea senegalensis</name>
    <name type="common">Senegalese sole</name>
    <dbReference type="NCBI Taxonomy" id="28829"/>
    <lineage>
        <taxon>Eukaryota</taxon>
        <taxon>Metazoa</taxon>
        <taxon>Chordata</taxon>
        <taxon>Craniata</taxon>
        <taxon>Vertebrata</taxon>
        <taxon>Euteleostomi</taxon>
        <taxon>Actinopterygii</taxon>
        <taxon>Neopterygii</taxon>
        <taxon>Teleostei</taxon>
        <taxon>Neoteleostei</taxon>
        <taxon>Acanthomorphata</taxon>
        <taxon>Carangaria</taxon>
        <taxon>Pleuronectiformes</taxon>
        <taxon>Pleuronectoidei</taxon>
        <taxon>Soleidae</taxon>
        <taxon>Solea</taxon>
    </lineage>
</organism>
<accession>A0AAV6Q8Y3</accession>
<reference evidence="2 3" key="1">
    <citation type="journal article" date="2021" name="Sci. Rep.">
        <title>Chromosome anchoring in Senegalese sole (Solea senegalensis) reveals sex-associated markers and genome rearrangements in flatfish.</title>
        <authorList>
            <person name="Guerrero-Cozar I."/>
            <person name="Gomez-Garrido J."/>
            <person name="Berbel C."/>
            <person name="Martinez-Blanch J.F."/>
            <person name="Alioto T."/>
            <person name="Claros M.G."/>
            <person name="Gagnaire P.A."/>
            <person name="Manchado M."/>
        </authorList>
    </citation>
    <scope>NUCLEOTIDE SEQUENCE [LARGE SCALE GENOMIC DNA]</scope>
    <source>
        <strain evidence="2">Sse05_10M</strain>
    </source>
</reference>
<comment type="caution">
    <text evidence="2">The sequence shown here is derived from an EMBL/GenBank/DDBJ whole genome shotgun (WGS) entry which is preliminary data.</text>
</comment>
<evidence type="ECO:0000256" key="1">
    <source>
        <dbReference type="SAM" id="MobiDB-lite"/>
    </source>
</evidence>
<sequence length="94" mass="10421">MREAISLRRAHKEHLDRAIALADCYLPSSESEQGQEPDSREDVDSTTHTQEHRKGHTAEMIAAAESPGFLQAGNHAAETWWLLIGTGDTQLQRG</sequence>
<gene>
    <name evidence="2" type="ORF">JOB18_000319</name>
</gene>
<feature type="compositionally biased region" description="Basic and acidic residues" evidence="1">
    <location>
        <begin position="37"/>
        <end position="52"/>
    </location>
</feature>
<evidence type="ECO:0000313" key="3">
    <source>
        <dbReference type="Proteomes" id="UP000693946"/>
    </source>
</evidence>
<name>A0AAV6Q8Y3_SOLSE</name>
<dbReference type="Proteomes" id="UP000693946">
    <property type="component" value="Linkage Group LG6"/>
</dbReference>
<proteinExistence type="predicted"/>
<protein>
    <submittedName>
        <fullName evidence="2">Uncharacterized protein</fullName>
    </submittedName>
</protein>
<feature type="region of interest" description="Disordered" evidence="1">
    <location>
        <begin position="26"/>
        <end position="59"/>
    </location>
</feature>
<dbReference type="AlphaFoldDB" id="A0AAV6Q8Y3"/>
<dbReference type="EMBL" id="JAGKHQ010000018">
    <property type="protein sequence ID" value="KAG7484986.1"/>
    <property type="molecule type" value="Genomic_DNA"/>
</dbReference>
<keyword evidence="3" id="KW-1185">Reference proteome</keyword>
<evidence type="ECO:0000313" key="2">
    <source>
        <dbReference type="EMBL" id="KAG7484986.1"/>
    </source>
</evidence>